<organism evidence="3 4">
    <name type="scientific">Latilactobacillus curvatus JCM 1096 = DSM 20019</name>
    <dbReference type="NCBI Taxonomy" id="1293592"/>
    <lineage>
        <taxon>Bacteria</taxon>
        <taxon>Bacillati</taxon>
        <taxon>Bacillota</taxon>
        <taxon>Bacilli</taxon>
        <taxon>Lactobacillales</taxon>
        <taxon>Lactobacillaceae</taxon>
        <taxon>Latilactobacillus</taxon>
    </lineage>
</organism>
<feature type="domain" description="SGNH hydrolase-type esterase" evidence="2">
    <location>
        <begin position="66"/>
        <end position="286"/>
    </location>
</feature>
<dbReference type="InterPro" id="IPR036514">
    <property type="entry name" value="SGNH_hydro_sf"/>
</dbReference>
<dbReference type="InterPro" id="IPR013830">
    <property type="entry name" value="SGNH_hydro"/>
</dbReference>
<dbReference type="GO" id="GO:0004622">
    <property type="term" value="F:phosphatidylcholine lysophospholipase activity"/>
    <property type="evidence" value="ECO:0007669"/>
    <property type="project" value="TreeGrafter"/>
</dbReference>
<feature type="transmembrane region" description="Helical" evidence="1">
    <location>
        <begin position="12"/>
        <end position="31"/>
    </location>
</feature>
<dbReference type="PANTHER" id="PTHR30383:SF27">
    <property type="entry name" value="SPORE GERMINATION LIPASE LIPC"/>
    <property type="match status" value="1"/>
</dbReference>
<keyword evidence="1" id="KW-0812">Transmembrane</keyword>
<evidence type="ECO:0000259" key="2">
    <source>
        <dbReference type="Pfam" id="PF13472"/>
    </source>
</evidence>
<evidence type="ECO:0000313" key="4">
    <source>
        <dbReference type="Proteomes" id="UP000050828"/>
    </source>
</evidence>
<name>A0AAJ0LF31_LATCU</name>
<gene>
    <name evidence="3" type="ORF">FC08_GL000601</name>
</gene>
<dbReference type="AlphaFoldDB" id="A0AAJ0LF31"/>
<proteinExistence type="predicted"/>
<keyword evidence="1" id="KW-0472">Membrane</keyword>
<comment type="caution">
    <text evidence="3">The sequence shown here is derived from an EMBL/GenBank/DDBJ whole genome shotgun (WGS) entry which is preliminary data.</text>
</comment>
<sequence>MSRLKKARQILIDLGLFAGAILVVFIIWQLLTPRPNQAPKTVTSTSSADKVIKSKPKPKKTLQLVAIGDSLTHGVGDETNKEGYVSLVANQIQQATKHPVKTANFGVTGDTSVQITKRVQKQKPLQQQLAKADIVTLTVGGNDLMAVLQNNFFELNQRRITTGQQKYQANLTTLMMQIRKYNPDAPIFIMGVYNPFYVYFPEITGMSKAVAEWNQTAKTVANDFKDTYYVNSDRMLTRGDGHFVKQTKSLAKMDSAQLQKTLAANEHLNPYISPDDHFHPNHKGYQWVTKAFWQVMKAHKQTWD</sequence>
<dbReference type="Gene3D" id="3.40.50.1110">
    <property type="entry name" value="SGNH hydrolase"/>
    <property type="match status" value="1"/>
</dbReference>
<evidence type="ECO:0000313" key="3">
    <source>
        <dbReference type="EMBL" id="KRK92700.1"/>
    </source>
</evidence>
<reference evidence="3 4" key="1">
    <citation type="journal article" date="2015" name="Genome Announc.">
        <title>Expanding the biotechnology potential of lactobacilli through comparative genomics of 213 strains and associated genera.</title>
        <authorList>
            <person name="Sun Z."/>
            <person name="Harris H.M."/>
            <person name="McCann A."/>
            <person name="Guo C."/>
            <person name="Argimon S."/>
            <person name="Zhang W."/>
            <person name="Yang X."/>
            <person name="Jeffery I.B."/>
            <person name="Cooney J.C."/>
            <person name="Kagawa T.F."/>
            <person name="Liu W."/>
            <person name="Song Y."/>
            <person name="Salvetti E."/>
            <person name="Wrobel A."/>
            <person name="Rasinkangas P."/>
            <person name="Parkhill J."/>
            <person name="Rea M.C."/>
            <person name="O'Sullivan O."/>
            <person name="Ritari J."/>
            <person name="Douillard F.P."/>
            <person name="Paul Ross R."/>
            <person name="Yang R."/>
            <person name="Briner A.E."/>
            <person name="Felis G.E."/>
            <person name="de Vos W.M."/>
            <person name="Barrangou R."/>
            <person name="Klaenhammer T.R."/>
            <person name="Caufield P.W."/>
            <person name="Cui Y."/>
            <person name="Zhang H."/>
            <person name="O'Toole P.W."/>
        </authorList>
    </citation>
    <scope>NUCLEOTIDE SEQUENCE [LARGE SCALE GENOMIC DNA]</scope>
    <source>
        <strain evidence="3 4">DSM 20019</strain>
    </source>
</reference>
<keyword evidence="1" id="KW-1133">Transmembrane helix</keyword>
<evidence type="ECO:0000256" key="1">
    <source>
        <dbReference type="SAM" id="Phobius"/>
    </source>
</evidence>
<dbReference type="Proteomes" id="UP000050828">
    <property type="component" value="Unassembled WGS sequence"/>
</dbReference>
<dbReference type="InterPro" id="IPR051532">
    <property type="entry name" value="Ester_Hydrolysis_Enzymes"/>
</dbReference>
<dbReference type="Pfam" id="PF13472">
    <property type="entry name" value="Lipase_GDSL_2"/>
    <property type="match status" value="1"/>
</dbReference>
<dbReference type="SUPFAM" id="SSF52266">
    <property type="entry name" value="SGNH hydrolase"/>
    <property type="match status" value="1"/>
</dbReference>
<dbReference type="EMBL" id="AZDL01000020">
    <property type="protein sequence ID" value="KRK92700.1"/>
    <property type="molecule type" value="Genomic_DNA"/>
</dbReference>
<accession>A0AAJ0LF31</accession>
<dbReference type="PANTHER" id="PTHR30383">
    <property type="entry name" value="THIOESTERASE 1/PROTEASE 1/LYSOPHOSPHOLIPASE L1"/>
    <property type="match status" value="1"/>
</dbReference>
<protein>
    <submittedName>
        <fullName evidence="3">Extracellular lysophospholipase</fullName>
    </submittedName>
</protein>
<dbReference type="CDD" id="cd04506">
    <property type="entry name" value="SGNH_hydrolase_YpmR_like"/>
    <property type="match status" value="1"/>
</dbReference>